<sequence length="250" mass="26267">MTRWSTVRYDYDGAQVLVTGATSGIGAGIAAAYREAGAAVTITGTRSSAAEYGGDLAGYRYLRLRLEDDAEIEQVAAALPQLDILVNNAGGNFAAQNEYEPEFFERAVRVNLLSTYRMAHACRPKLAASALAGGASVIGIASMTSYFGVEIVPGYGAAKAGLVQLTKTLSIAWAKDRIRVNAVAAGLIQSRMTEHFLATPDSESSRLRTPMQRFGAPEEIAGAVLFLTSAAASFVTGQTLPVDGGFSVMG</sequence>
<keyword evidence="2" id="KW-0560">Oxidoreductase</keyword>
<proteinExistence type="inferred from homology"/>
<dbReference type="Pfam" id="PF13561">
    <property type="entry name" value="adh_short_C2"/>
    <property type="match status" value="1"/>
</dbReference>
<evidence type="ECO:0000313" key="4">
    <source>
        <dbReference type="Proteomes" id="UP000070250"/>
    </source>
</evidence>
<protein>
    <submittedName>
        <fullName evidence="3">Short-chain dehydrogenase</fullName>
    </submittedName>
</protein>
<gene>
    <name evidence="3" type="ORF">ACG33_00295</name>
</gene>
<dbReference type="InterPro" id="IPR036291">
    <property type="entry name" value="NAD(P)-bd_dom_sf"/>
</dbReference>
<dbReference type="PANTHER" id="PTHR24321">
    <property type="entry name" value="DEHYDROGENASES, SHORT CHAIN"/>
    <property type="match status" value="1"/>
</dbReference>
<name>A0A127F540_STEDE</name>
<dbReference type="FunFam" id="3.40.50.720:FF:000084">
    <property type="entry name" value="Short-chain dehydrogenase reductase"/>
    <property type="match status" value="1"/>
</dbReference>
<dbReference type="SUPFAM" id="SSF51735">
    <property type="entry name" value="NAD(P)-binding Rossmann-fold domains"/>
    <property type="match status" value="1"/>
</dbReference>
<reference evidence="3 4" key="1">
    <citation type="submission" date="2015-06" db="EMBL/GenBank/DDBJ databases">
        <title>A Comprehensive Approach to Explore the Metabolic and Phylogenetic Diversity of Bacterial Steroid Degradation in the Environment: Testosterone as an Example.</title>
        <authorList>
            <person name="Yang F.-C."/>
            <person name="Chen Y.-L."/>
            <person name="Yu C.-P."/>
            <person name="Tang S.-L."/>
            <person name="Wang P.-H."/>
            <person name="Ismail W."/>
            <person name="Wang C.-H."/>
            <person name="Yang C.-Y."/>
            <person name="Chiang Y.-R."/>
        </authorList>
    </citation>
    <scope>NUCLEOTIDE SEQUENCE [LARGE SCALE GENOMIC DNA]</scope>
    <source>
        <strain evidence="3 4">DSM 18526</strain>
    </source>
</reference>
<dbReference type="OrthoDB" id="9806974at2"/>
<dbReference type="RefSeq" id="WP_066917837.1">
    <property type="nucleotide sequence ID" value="NZ_CP011971.1"/>
</dbReference>
<dbReference type="CDD" id="cd05233">
    <property type="entry name" value="SDR_c"/>
    <property type="match status" value="1"/>
</dbReference>
<dbReference type="InterPro" id="IPR002347">
    <property type="entry name" value="SDR_fam"/>
</dbReference>
<dbReference type="KEGG" id="sdf:ACG33_00295"/>
<dbReference type="PANTHER" id="PTHR24321:SF8">
    <property type="entry name" value="ESTRADIOL 17-BETA-DEHYDROGENASE 8-RELATED"/>
    <property type="match status" value="1"/>
</dbReference>
<dbReference type="Gene3D" id="3.40.50.720">
    <property type="entry name" value="NAD(P)-binding Rossmann-like Domain"/>
    <property type="match status" value="1"/>
</dbReference>
<dbReference type="PRINTS" id="PR00081">
    <property type="entry name" value="GDHRDH"/>
</dbReference>
<dbReference type="GO" id="GO:0016491">
    <property type="term" value="F:oxidoreductase activity"/>
    <property type="evidence" value="ECO:0007669"/>
    <property type="project" value="UniProtKB-KW"/>
</dbReference>
<dbReference type="AlphaFoldDB" id="A0A127F540"/>
<dbReference type="EMBL" id="CP011971">
    <property type="protein sequence ID" value="AMN45566.1"/>
    <property type="molecule type" value="Genomic_DNA"/>
</dbReference>
<evidence type="ECO:0000256" key="2">
    <source>
        <dbReference type="ARBA" id="ARBA00023002"/>
    </source>
</evidence>
<accession>A0A127F540</accession>
<evidence type="ECO:0000256" key="1">
    <source>
        <dbReference type="ARBA" id="ARBA00006484"/>
    </source>
</evidence>
<organism evidence="3 4">
    <name type="scientific">Steroidobacter denitrificans</name>
    <dbReference type="NCBI Taxonomy" id="465721"/>
    <lineage>
        <taxon>Bacteria</taxon>
        <taxon>Pseudomonadati</taxon>
        <taxon>Pseudomonadota</taxon>
        <taxon>Gammaproteobacteria</taxon>
        <taxon>Steroidobacterales</taxon>
        <taxon>Steroidobacteraceae</taxon>
        <taxon>Steroidobacter</taxon>
    </lineage>
</organism>
<dbReference type="PROSITE" id="PS00061">
    <property type="entry name" value="ADH_SHORT"/>
    <property type="match status" value="1"/>
</dbReference>
<dbReference type="InterPro" id="IPR020904">
    <property type="entry name" value="Sc_DH/Rdtase_CS"/>
</dbReference>
<dbReference type="Proteomes" id="UP000070250">
    <property type="component" value="Chromosome"/>
</dbReference>
<evidence type="ECO:0000313" key="3">
    <source>
        <dbReference type="EMBL" id="AMN45566.1"/>
    </source>
</evidence>
<comment type="similarity">
    <text evidence="1">Belongs to the short-chain dehydrogenases/reductases (SDR) family.</text>
</comment>
<dbReference type="PRINTS" id="PR00080">
    <property type="entry name" value="SDRFAMILY"/>
</dbReference>
<dbReference type="STRING" id="465721.ACG33_00295"/>
<keyword evidence="4" id="KW-1185">Reference proteome</keyword>